<dbReference type="AlphaFoldDB" id="A0A975WBD9"/>
<evidence type="ECO:0000313" key="2">
    <source>
        <dbReference type="Proteomes" id="UP000182932"/>
    </source>
</evidence>
<sequence length="430" mass="49409">MGNAAGEKRVFLFLQGPHGPFFHRLGRMLRLTGAQVWRVGFNAGDRAFWFHPKSFIPYTGTPEGWPEAFAGMIAERQVTDIVLYGDTRTIHAEAIRIARDLGLTVHVFEEGYMRPYWVTYERGGANGHSRLMEMPVDEMQKALQLSDMEAPLPPGHWGDTRQHVFYGALYHWFVMFRNGDYRNFRAHRDLPVTMEFALYLKRLLLMPLHALERRAATFGIRHGGYPYHLCLLQLEHDSSFLEHSPFKRMTEFLELVVEGFAQGAPGHHHLVFKAHPLENGRTNIRRELRRLAQKYGVRGRVHYVRGGKLAPLLNDARSAVTVNSTAGQQVLWRGIPLRVFGRAVYAKPEFVSMQPLKEFFAAPERPDNRAYKDYRRYLLETSQVPGGFYSAKGRRQLLRLVVDMMLSPEDPYDGFNSGTAAPRQQLRLVT</sequence>
<dbReference type="InterPro" id="IPR007833">
    <property type="entry name" value="Capsule_polysaccharide_synth"/>
</dbReference>
<dbReference type="Pfam" id="PF05159">
    <property type="entry name" value="Capsule_synth"/>
    <property type="match status" value="1"/>
</dbReference>
<comment type="caution">
    <text evidence="1">The sequence shown here is derived from an EMBL/GenBank/DDBJ whole genome shotgun (WGS) entry which is preliminary data.</text>
</comment>
<reference evidence="1 2" key="1">
    <citation type="submission" date="2016-10" db="EMBL/GenBank/DDBJ databases">
        <authorList>
            <person name="Varghese N."/>
            <person name="Submissions S."/>
        </authorList>
    </citation>
    <scope>NUCLEOTIDE SEQUENCE [LARGE SCALE GENOMIC DNA]</scope>
    <source>
        <strain evidence="1 2">FF3</strain>
    </source>
</reference>
<dbReference type="GeneID" id="80819076"/>
<dbReference type="GO" id="GO:0000271">
    <property type="term" value="P:polysaccharide biosynthetic process"/>
    <property type="evidence" value="ECO:0007669"/>
    <property type="project" value="InterPro"/>
</dbReference>
<accession>A0A975WBD9</accession>
<keyword evidence="2" id="KW-1185">Reference proteome</keyword>
<proteinExistence type="predicted"/>
<dbReference type="RefSeq" id="WP_074837184.1">
    <property type="nucleotide sequence ID" value="NZ_CATMKJ010000039.1"/>
</dbReference>
<gene>
    <name evidence="1" type="ORF">SAMN04487940_1107</name>
</gene>
<dbReference type="CDD" id="cd16441">
    <property type="entry name" value="beta_Kdo_transferase_KpsS"/>
    <property type="match status" value="1"/>
</dbReference>
<dbReference type="GO" id="GO:0015774">
    <property type="term" value="P:polysaccharide transport"/>
    <property type="evidence" value="ECO:0007669"/>
    <property type="project" value="InterPro"/>
</dbReference>
<organism evidence="1 2">
    <name type="scientific">Marinovum algicola</name>
    <dbReference type="NCBI Taxonomy" id="42444"/>
    <lineage>
        <taxon>Bacteria</taxon>
        <taxon>Pseudomonadati</taxon>
        <taxon>Pseudomonadota</taxon>
        <taxon>Alphaproteobacteria</taxon>
        <taxon>Rhodobacterales</taxon>
        <taxon>Roseobacteraceae</taxon>
        <taxon>Marinovum</taxon>
    </lineage>
</organism>
<evidence type="ECO:0000313" key="1">
    <source>
        <dbReference type="EMBL" id="SEJ75622.1"/>
    </source>
</evidence>
<name>A0A975WBD9_9RHOB</name>
<protein>
    <submittedName>
        <fullName evidence="1">Capsular polysaccharide export protein</fullName>
    </submittedName>
</protein>
<dbReference type="Proteomes" id="UP000182932">
    <property type="component" value="Unassembled WGS sequence"/>
</dbReference>
<dbReference type="EMBL" id="FNYY01000010">
    <property type="protein sequence ID" value="SEJ75622.1"/>
    <property type="molecule type" value="Genomic_DNA"/>
</dbReference>